<dbReference type="OrthoDB" id="333971at2"/>
<dbReference type="Pfam" id="PF03865">
    <property type="entry name" value="ShlB"/>
    <property type="match status" value="1"/>
</dbReference>
<gene>
    <name evidence="4" type="ORF">CLV82_1071</name>
</gene>
<dbReference type="EMBL" id="SNYI01000001">
    <property type="protein sequence ID" value="TDQ33233.1"/>
    <property type="molecule type" value="Genomic_DNA"/>
</dbReference>
<evidence type="ECO:0000256" key="1">
    <source>
        <dbReference type="SAM" id="MobiDB-lite"/>
    </source>
</evidence>
<evidence type="ECO:0000313" key="5">
    <source>
        <dbReference type="Proteomes" id="UP000295468"/>
    </source>
</evidence>
<feature type="compositionally biased region" description="Basic residues" evidence="1">
    <location>
        <begin position="1"/>
        <end position="11"/>
    </location>
</feature>
<proteinExistence type="predicted"/>
<organism evidence="4 5">
    <name type="scientific">Zeaxanthinibacter enoshimensis</name>
    <dbReference type="NCBI Taxonomy" id="392009"/>
    <lineage>
        <taxon>Bacteria</taxon>
        <taxon>Pseudomonadati</taxon>
        <taxon>Bacteroidota</taxon>
        <taxon>Flavobacteriia</taxon>
        <taxon>Flavobacteriales</taxon>
        <taxon>Flavobacteriaceae</taxon>
        <taxon>Zeaxanthinibacter</taxon>
    </lineage>
</organism>
<dbReference type="RefSeq" id="WP_133643236.1">
    <property type="nucleotide sequence ID" value="NZ_SNYI01000001.1"/>
</dbReference>
<keyword evidence="2" id="KW-1133">Transmembrane helix</keyword>
<evidence type="ECO:0000313" key="4">
    <source>
        <dbReference type="EMBL" id="TDQ33233.1"/>
    </source>
</evidence>
<feature type="transmembrane region" description="Helical" evidence="2">
    <location>
        <begin position="44"/>
        <end position="61"/>
    </location>
</feature>
<sequence length="1268" mass="145338">MHISQRRKSVSARRTSQVNEERPDTGSQIMHAGTNYHKRRFSRLFLLLCCLLAVGCATFKMQEADDLRSQSDGSDNPEHTFYFIGGMGEVPLNSESPMLKRVREVLAQAGPQSTLVFTGDNISGDSEQWDVNKALLTREVELAKNFKGNTIFLPGNNEWRSYDADKMEKAEDHIKDMEISNIQVEPNNGCAIENFEVNDNLELILIDSKWFITNWSRIKGINRKCTDINTRRRFIEELEDKIGDAQDKNILIVMHHPVFSNGIFAGKTTLKEHLLPLPVLGTIKQEIDDLSGFNPDRLSSLRYGYLRVLVSALAQASDRITLVSGHEESLQYLEGGGLHQLITGSVAAKTATKRSEDRINTYGGSLPFEGKFTYGEKGFAKLEYFKDGSSKVTFITAEEDLDAIPILPPFPEKELMEEFPEIPGDSATSSVWTDPDDLNKPGFYRFLWGERYRKYFGESVTAPVAMLDTLYGGLKVTKTGGGHQSYSIRLEDKDGKEYSMRSLRKNALKFLKFKVKGIAYTGNSYEGTVVEEFINDFFTTAHPYMQLVINPLARAVGINHSDPHLYYIPKQEALGELNEEFGGELYFIEPRPSEEQVNNKGYRRALDEQGEVKEFESTTDMLEKIKEDESYSVDQRDFIRARVFDMLIGDWDRHQDQWRWIEYEKDDDNKVFIPIPRDRDNAFPRFDGVGMDLVQMFVPGSRRFQSYGPEIKSVKWLNTGGNKLDRAVLNQFPAEVWEEEARYIQEHLSPEIIANAFDRLPEEVQDSTTRRIQQDLKTRLERLPEYARQYSEYLDRVVSLKGTEKDDKFTISRNEDGSTRVLIQRLLSDEKDEIMYDRTFDPKVTKELWIYGLGDDDEFIVDGDGKAKIMIRLVGGYGKDSFRILNDDELKVYDWKDEETVFTEETPDTQFSDLYETNTFHWRYFEPNFNVLAPNLGFRTDDGFFIGLRNTYTDNGFNGNPFRQQHSIAANYYFAFRALELAYKGTWANIFPSWNFELEGYHTNNRFTTNFFGIGNETVNNEDTFGRDYYRSRMQVTKASAGISYHTLKIRGLFESYKVQEMEDRLFIPDNLGTTVFDDQYYLGAETSLNYENKNAPDFPSKALSFGLTGGYKWNTDLSDVQFGYLSFNLGFAHQLIPSGGIVLASKAEVKSNFGDDYFFYHAPSIGGDNGLRGYRDQRFSGKTYFYQSSDLRFRVLKTMTPVAPINGGFYGGFDYGRVWTPDQDSSEWHTSQGIGIWLSGYNFLTVQGGFFNSDEGNLIQVGLGFDF</sequence>
<dbReference type="AlphaFoldDB" id="A0A4R6TSS5"/>
<keyword evidence="5" id="KW-1185">Reference proteome</keyword>
<evidence type="ECO:0000256" key="2">
    <source>
        <dbReference type="SAM" id="Phobius"/>
    </source>
</evidence>
<feature type="region of interest" description="Disordered" evidence="1">
    <location>
        <begin position="1"/>
        <end position="29"/>
    </location>
</feature>
<keyword evidence="2" id="KW-0472">Membrane</keyword>
<dbReference type="Gene3D" id="3.60.21.10">
    <property type="match status" value="1"/>
</dbReference>
<dbReference type="InterPro" id="IPR029052">
    <property type="entry name" value="Metallo-depent_PP-like"/>
</dbReference>
<dbReference type="InterPro" id="IPR005565">
    <property type="entry name" value="Hemolysn_activator_HlyB_C"/>
</dbReference>
<accession>A0A4R6TSS5</accession>
<keyword evidence="2" id="KW-0812">Transmembrane</keyword>
<dbReference type="Proteomes" id="UP000295468">
    <property type="component" value="Unassembled WGS sequence"/>
</dbReference>
<feature type="domain" description="Haemolysin activator HlyB C-terminal" evidence="3">
    <location>
        <begin position="1114"/>
        <end position="1237"/>
    </location>
</feature>
<comment type="caution">
    <text evidence="4">The sequence shown here is derived from an EMBL/GenBank/DDBJ whole genome shotgun (WGS) entry which is preliminary data.</text>
</comment>
<protein>
    <recommendedName>
        <fullName evidence="3">Haemolysin activator HlyB C-terminal domain-containing protein</fullName>
    </recommendedName>
</protein>
<name>A0A4R6TSS5_9FLAO</name>
<reference evidence="4 5" key="1">
    <citation type="submission" date="2019-03" db="EMBL/GenBank/DDBJ databases">
        <title>Genomic Encyclopedia of Archaeal and Bacterial Type Strains, Phase II (KMG-II): from individual species to whole genera.</title>
        <authorList>
            <person name="Goeker M."/>
        </authorList>
    </citation>
    <scope>NUCLEOTIDE SEQUENCE [LARGE SCALE GENOMIC DNA]</scope>
    <source>
        <strain evidence="4 5">DSM 18435</strain>
    </source>
</reference>
<dbReference type="SUPFAM" id="SSF56300">
    <property type="entry name" value="Metallo-dependent phosphatases"/>
    <property type="match status" value="1"/>
</dbReference>
<evidence type="ECO:0000259" key="3">
    <source>
        <dbReference type="Pfam" id="PF03865"/>
    </source>
</evidence>